<organism evidence="2 3">
    <name type="scientific">Magallana gigas</name>
    <name type="common">Pacific oyster</name>
    <name type="synonym">Crassostrea gigas</name>
    <dbReference type="NCBI Taxonomy" id="29159"/>
    <lineage>
        <taxon>Eukaryota</taxon>
        <taxon>Metazoa</taxon>
        <taxon>Spiralia</taxon>
        <taxon>Lophotrochozoa</taxon>
        <taxon>Mollusca</taxon>
        <taxon>Bivalvia</taxon>
        <taxon>Autobranchia</taxon>
        <taxon>Pteriomorphia</taxon>
        <taxon>Ostreida</taxon>
        <taxon>Ostreoidea</taxon>
        <taxon>Ostreidae</taxon>
        <taxon>Magallana</taxon>
    </lineage>
</organism>
<dbReference type="AlphaFoldDB" id="A0A8W8MEQ6"/>
<feature type="compositionally biased region" description="Basic and acidic residues" evidence="1">
    <location>
        <begin position="64"/>
        <end position="73"/>
    </location>
</feature>
<evidence type="ECO:0000313" key="3">
    <source>
        <dbReference type="Proteomes" id="UP000005408"/>
    </source>
</evidence>
<feature type="compositionally biased region" description="Gly residues" evidence="1">
    <location>
        <begin position="34"/>
        <end position="46"/>
    </location>
</feature>
<sequence>MMQQPHGQHRFPQPGPQVRPYQQPGYPGGPPRPGGYGPGPQMGPGGPRMMSHGGMPPHPYAGNHRNDKLHCRF</sequence>
<reference evidence="2" key="1">
    <citation type="submission" date="2022-08" db="UniProtKB">
        <authorList>
            <consortium name="EnsemblMetazoa"/>
        </authorList>
    </citation>
    <scope>IDENTIFICATION</scope>
    <source>
        <strain evidence="2">05x7-T-G4-1.051#20</strain>
    </source>
</reference>
<evidence type="ECO:0000256" key="1">
    <source>
        <dbReference type="SAM" id="MobiDB-lite"/>
    </source>
</evidence>
<proteinExistence type="predicted"/>
<feature type="region of interest" description="Disordered" evidence="1">
    <location>
        <begin position="1"/>
        <end position="73"/>
    </location>
</feature>
<evidence type="ECO:0000313" key="2">
    <source>
        <dbReference type="EnsemblMetazoa" id="G32597.14:cds"/>
    </source>
</evidence>
<name>A0A8W8MEQ6_MAGGI</name>
<dbReference type="Proteomes" id="UP000005408">
    <property type="component" value="Unassembled WGS sequence"/>
</dbReference>
<keyword evidence="3" id="KW-1185">Reference proteome</keyword>
<accession>A0A8W8MEQ6</accession>
<protein>
    <submittedName>
        <fullName evidence="2">Uncharacterized protein</fullName>
    </submittedName>
</protein>
<dbReference type="EnsemblMetazoa" id="G32597.14">
    <property type="protein sequence ID" value="G32597.14:cds"/>
    <property type="gene ID" value="G32597"/>
</dbReference>
<feature type="compositionally biased region" description="Low complexity" evidence="1">
    <location>
        <begin position="16"/>
        <end position="25"/>
    </location>
</feature>